<dbReference type="GO" id="GO:0016020">
    <property type="term" value="C:membrane"/>
    <property type="evidence" value="ECO:0007669"/>
    <property type="project" value="TreeGrafter"/>
</dbReference>
<dbReference type="GO" id="GO:0060271">
    <property type="term" value="P:cilium assembly"/>
    <property type="evidence" value="ECO:0007669"/>
    <property type="project" value="TreeGrafter"/>
</dbReference>
<feature type="domain" description="PTHB1 GAE" evidence="2">
    <location>
        <begin position="426"/>
        <end position="507"/>
    </location>
</feature>
<evidence type="ECO:0000259" key="1">
    <source>
        <dbReference type="Pfam" id="PF14727"/>
    </source>
</evidence>
<dbReference type="Pfam" id="PF23338">
    <property type="entry name" value="PTHB1_hp"/>
    <property type="match status" value="1"/>
</dbReference>
<dbReference type="InterPro" id="IPR026511">
    <property type="entry name" value="PTHB1"/>
</dbReference>
<dbReference type="Proteomes" id="UP001353858">
    <property type="component" value="Unassembled WGS sequence"/>
</dbReference>
<evidence type="ECO:0000259" key="2">
    <source>
        <dbReference type="Pfam" id="PF14728"/>
    </source>
</evidence>
<dbReference type="Pfam" id="PF14728">
    <property type="entry name" value="PTHB1_GAE"/>
    <property type="match status" value="1"/>
</dbReference>
<dbReference type="Pfam" id="PF14727">
    <property type="entry name" value="PHTB1_N"/>
    <property type="match status" value="1"/>
</dbReference>
<feature type="domain" description="PTHB1 hairpin" evidence="4">
    <location>
        <begin position="613"/>
        <end position="712"/>
    </location>
</feature>
<dbReference type="PANTHER" id="PTHR20991">
    <property type="entry name" value="PARATHYROID HORMONE-RESPONSIVE B1 GENE"/>
    <property type="match status" value="1"/>
</dbReference>
<comment type="caution">
    <text evidence="5">The sequence shown here is derived from an EMBL/GenBank/DDBJ whole genome shotgun (WGS) entry which is preliminary data.</text>
</comment>
<dbReference type="InterPro" id="IPR055363">
    <property type="entry name" value="PTHB1_hp_dom"/>
</dbReference>
<proteinExistence type="predicted"/>
<dbReference type="InterPro" id="IPR028074">
    <property type="entry name" value="PHTB1_GAE_dom"/>
</dbReference>
<dbReference type="EMBL" id="JARPUR010000005">
    <property type="protein sequence ID" value="KAK4875042.1"/>
    <property type="molecule type" value="Genomic_DNA"/>
</dbReference>
<dbReference type="GO" id="GO:0034464">
    <property type="term" value="C:BBSome"/>
    <property type="evidence" value="ECO:0007669"/>
    <property type="project" value="InterPro"/>
</dbReference>
<evidence type="ECO:0000259" key="4">
    <source>
        <dbReference type="Pfam" id="PF23338"/>
    </source>
</evidence>
<evidence type="ECO:0000259" key="3">
    <source>
        <dbReference type="Pfam" id="PF23337"/>
    </source>
</evidence>
<feature type="domain" description="PTHB1 platform" evidence="3">
    <location>
        <begin position="511"/>
        <end position="603"/>
    </location>
</feature>
<keyword evidence="6" id="KW-1185">Reference proteome</keyword>
<accession>A0AAN7SCU6</accession>
<evidence type="ECO:0000313" key="6">
    <source>
        <dbReference type="Proteomes" id="UP001353858"/>
    </source>
</evidence>
<evidence type="ECO:0000313" key="5">
    <source>
        <dbReference type="EMBL" id="KAK4875042.1"/>
    </source>
</evidence>
<protein>
    <recommendedName>
        <fullName evidence="7">Protein PTHB1</fullName>
    </recommendedName>
</protein>
<name>A0AAN7SCU6_9COLE</name>
<reference evidence="6" key="1">
    <citation type="submission" date="2023-01" db="EMBL/GenBank/DDBJ databases">
        <title>Key to firefly adult light organ development and bioluminescence: homeobox transcription factors regulate luciferase expression and transportation to peroxisome.</title>
        <authorList>
            <person name="Fu X."/>
        </authorList>
    </citation>
    <scope>NUCLEOTIDE SEQUENCE [LARGE SCALE GENOMIC DNA]</scope>
</reference>
<dbReference type="Pfam" id="PF23337">
    <property type="entry name" value="PTHB1_pf"/>
    <property type="match status" value="1"/>
</dbReference>
<dbReference type="PANTHER" id="PTHR20991:SF0">
    <property type="entry name" value="PROTEIN PTHB1"/>
    <property type="match status" value="1"/>
</dbReference>
<dbReference type="InterPro" id="IPR055362">
    <property type="entry name" value="PTHB1_pf_dom"/>
</dbReference>
<feature type="domain" description="PTHB1 N-terminal" evidence="1">
    <location>
        <begin position="1"/>
        <end position="359"/>
    </location>
</feature>
<sequence>MSLFKSRPFWSIICDVDEKFDQNCLEISKVNDETDRIIIGSHAGILRIYQPSTEVKEDSVISEFQPSDLLIEKIFPDPILQISTGRLVSGSTQLYVAVLYPKSVAVYGLVTKEGSTEHGTQNSLPLIYEHKLKRSASNFCLGSFGGVLTRDFICVQSLDGLLTFFEQESFAFCCFLPEFLLPAPLIYVQKSDSFVTASSSWCLTSFRYKHLSEAGHNSNDDDGTGTRVKSTWSYNMGEELIDLQYTIDFNNIGYIVALGTRNLYCLSENGIAKFIKRLDYTPICFFAYTLGDGENAVWSCVVSETTTLLIYMNTTLKWAAQLSNLPVAIKRAFFKNVQGALVLLTEDGRLICSYLGTEPHLFSTTPLAHQELDYEEAEAELLSLSKIIRNYYSSDTKLVNATAEKELQVFVSINPHLNSDMPDLYQSCQVLVTLMPNIILEEVQVSTTVSKPIKCTNEIAFYKNLTQKTVFETKIYIEEPLPCPSLKVEVIVSCISNLGVPKVIRKTAELPLKLLLSSSETIKDHKHKIVLNVDKEVFSLSQLFPEFLYESSTTNKIGLKSNTDFERTVSVAARGNQYQISSDCLTILSAIILNLAGKLKKQGCSVSYNNSLLISELFLFVKEHFDQLQVVKTLQTNLSLLSGQFRAIQKRLISKFKDKNPTPLSNMEMLLEETYVRIINCGTQLESELKTLSKTQITLSCLLHLISTLIGLTDVDKNVLPILDTVFCPYVLKTSLCYLLHTILSRSEGEKIKITTFEEVKDVKELELHVRLVLDRIKVPNAISENPKENVEPVIEDHKLMPVGSTFAEYRPKVASAKKRVIPSNYE</sequence>
<dbReference type="InterPro" id="IPR028073">
    <property type="entry name" value="PHTB1_N_dom"/>
</dbReference>
<dbReference type="AlphaFoldDB" id="A0AAN7SCU6"/>
<organism evidence="5 6">
    <name type="scientific">Aquatica leii</name>
    <dbReference type="NCBI Taxonomy" id="1421715"/>
    <lineage>
        <taxon>Eukaryota</taxon>
        <taxon>Metazoa</taxon>
        <taxon>Ecdysozoa</taxon>
        <taxon>Arthropoda</taxon>
        <taxon>Hexapoda</taxon>
        <taxon>Insecta</taxon>
        <taxon>Pterygota</taxon>
        <taxon>Neoptera</taxon>
        <taxon>Endopterygota</taxon>
        <taxon>Coleoptera</taxon>
        <taxon>Polyphaga</taxon>
        <taxon>Elateriformia</taxon>
        <taxon>Elateroidea</taxon>
        <taxon>Lampyridae</taxon>
        <taxon>Luciolinae</taxon>
        <taxon>Aquatica</taxon>
    </lineage>
</organism>
<evidence type="ECO:0008006" key="7">
    <source>
        <dbReference type="Google" id="ProtNLM"/>
    </source>
</evidence>
<gene>
    <name evidence="5" type="ORF">RN001_011464</name>
</gene>